<feature type="compositionally biased region" description="Polar residues" evidence="1">
    <location>
        <begin position="30"/>
        <end position="40"/>
    </location>
</feature>
<evidence type="ECO:0000256" key="1">
    <source>
        <dbReference type="SAM" id="MobiDB-lite"/>
    </source>
</evidence>
<accession>A0ABV6NDE7</accession>
<dbReference type="InterPro" id="IPR025100">
    <property type="entry name" value="DUF4025"/>
</dbReference>
<feature type="region of interest" description="Disordered" evidence="1">
    <location>
        <begin position="1"/>
        <end position="59"/>
    </location>
</feature>
<evidence type="ECO:0000313" key="2">
    <source>
        <dbReference type="EMBL" id="MFC0558796.1"/>
    </source>
</evidence>
<comment type="caution">
    <text evidence="2">The sequence shown here is derived from an EMBL/GenBank/DDBJ whole genome shotgun (WGS) entry which is preliminary data.</text>
</comment>
<gene>
    <name evidence="2" type="ORF">ACFFH4_07000</name>
</gene>
<sequence length="59" mass="6709">MTNNKNEKLPKTEELAEHNYQPEDGRSSNEVEQGLATTHEQVNEMYEDGTIDRKADGES</sequence>
<dbReference type="RefSeq" id="WP_273839614.1">
    <property type="nucleotide sequence ID" value="NZ_JAQQWT010000001.1"/>
</dbReference>
<feature type="compositionally biased region" description="Basic and acidic residues" evidence="1">
    <location>
        <begin position="1"/>
        <end position="29"/>
    </location>
</feature>
<dbReference type="Pfam" id="PF13217">
    <property type="entry name" value="DUF4025"/>
    <property type="match status" value="1"/>
</dbReference>
<evidence type="ECO:0000313" key="3">
    <source>
        <dbReference type="Proteomes" id="UP001589833"/>
    </source>
</evidence>
<dbReference type="Proteomes" id="UP001589833">
    <property type="component" value="Unassembled WGS sequence"/>
</dbReference>
<feature type="compositionally biased region" description="Basic and acidic residues" evidence="1">
    <location>
        <begin position="50"/>
        <end position="59"/>
    </location>
</feature>
<keyword evidence="3" id="KW-1185">Reference proteome</keyword>
<dbReference type="EMBL" id="JBHLTR010000006">
    <property type="protein sequence ID" value="MFC0558796.1"/>
    <property type="molecule type" value="Genomic_DNA"/>
</dbReference>
<protein>
    <submittedName>
        <fullName evidence="2">YozQ family protein</fullName>
    </submittedName>
</protein>
<proteinExistence type="predicted"/>
<name>A0ABV6NDE7_9BACI</name>
<reference evidence="2 3" key="1">
    <citation type="submission" date="2024-09" db="EMBL/GenBank/DDBJ databases">
        <authorList>
            <person name="Sun Q."/>
            <person name="Mori K."/>
        </authorList>
    </citation>
    <scope>NUCLEOTIDE SEQUENCE [LARGE SCALE GENOMIC DNA]</scope>
    <source>
        <strain evidence="2 3">NCAIM B.02301</strain>
    </source>
</reference>
<organism evidence="2 3">
    <name type="scientific">Halalkalibacter alkalisediminis</name>
    <dbReference type="NCBI Taxonomy" id="935616"/>
    <lineage>
        <taxon>Bacteria</taxon>
        <taxon>Bacillati</taxon>
        <taxon>Bacillota</taxon>
        <taxon>Bacilli</taxon>
        <taxon>Bacillales</taxon>
        <taxon>Bacillaceae</taxon>
        <taxon>Halalkalibacter</taxon>
    </lineage>
</organism>